<feature type="domain" description="Response regulatory" evidence="11">
    <location>
        <begin position="348"/>
        <end position="464"/>
    </location>
</feature>
<evidence type="ECO:0000313" key="14">
    <source>
        <dbReference type="EMBL" id="MBE9070923.1"/>
    </source>
</evidence>
<comment type="caution">
    <text evidence="14">The sequence shown here is derived from an EMBL/GenBank/DDBJ whole genome shotgun (WGS) entry which is preliminary data.</text>
</comment>
<dbReference type="InterPro" id="IPR016032">
    <property type="entry name" value="Sig_transdc_resp-reg_C-effctor"/>
</dbReference>
<dbReference type="EMBL" id="JADEXP010000591">
    <property type="protein sequence ID" value="MBE9070923.1"/>
    <property type="molecule type" value="Genomic_DNA"/>
</dbReference>
<dbReference type="PROSITE" id="PS51755">
    <property type="entry name" value="OMPR_PHOB"/>
    <property type="match status" value="1"/>
</dbReference>
<dbReference type="Pfam" id="PF00072">
    <property type="entry name" value="Response_reg"/>
    <property type="match status" value="1"/>
</dbReference>
<reference evidence="14" key="1">
    <citation type="submission" date="2020-10" db="EMBL/GenBank/DDBJ databases">
        <authorList>
            <person name="Castelo-Branco R."/>
            <person name="Eusebio N."/>
            <person name="Adriana R."/>
            <person name="Vieira A."/>
            <person name="Brugerolle De Fraissinette N."/>
            <person name="Rezende De Castro R."/>
            <person name="Schneider M.P."/>
            <person name="Vasconcelos V."/>
            <person name="Leao P.N."/>
        </authorList>
    </citation>
    <scope>NUCLEOTIDE SEQUENCE</scope>
    <source>
        <strain evidence="14">LEGE 11479</strain>
    </source>
</reference>
<organism evidence="14 15">
    <name type="scientific">Leptolyngbya cf. ectocarpi LEGE 11479</name>
    <dbReference type="NCBI Taxonomy" id="1828722"/>
    <lineage>
        <taxon>Bacteria</taxon>
        <taxon>Bacillati</taxon>
        <taxon>Cyanobacteriota</taxon>
        <taxon>Cyanophyceae</taxon>
        <taxon>Leptolyngbyales</taxon>
        <taxon>Leptolyngbyaceae</taxon>
        <taxon>Leptolyngbya group</taxon>
        <taxon>Leptolyngbya</taxon>
    </lineage>
</organism>
<evidence type="ECO:0000256" key="10">
    <source>
        <dbReference type="SAM" id="MobiDB-lite"/>
    </source>
</evidence>
<dbReference type="GO" id="GO:0032993">
    <property type="term" value="C:protein-DNA complex"/>
    <property type="evidence" value="ECO:0007669"/>
    <property type="project" value="TreeGrafter"/>
</dbReference>
<dbReference type="SMART" id="SM00862">
    <property type="entry name" value="Trans_reg_C"/>
    <property type="match status" value="1"/>
</dbReference>
<dbReference type="GO" id="GO:0006355">
    <property type="term" value="P:regulation of DNA-templated transcription"/>
    <property type="evidence" value="ECO:0007669"/>
    <property type="project" value="InterPro"/>
</dbReference>
<dbReference type="Gene3D" id="1.10.10.10">
    <property type="entry name" value="Winged helix-like DNA-binding domain superfamily/Winged helix DNA-binding domain"/>
    <property type="match status" value="1"/>
</dbReference>
<dbReference type="InterPro" id="IPR001789">
    <property type="entry name" value="Sig_transdc_resp-reg_receiver"/>
</dbReference>
<dbReference type="InterPro" id="IPR039420">
    <property type="entry name" value="WalR-like"/>
</dbReference>
<evidence type="ECO:0000256" key="2">
    <source>
        <dbReference type="ARBA" id="ARBA00023012"/>
    </source>
</evidence>
<dbReference type="InterPro" id="IPR001867">
    <property type="entry name" value="OmpR/PhoB-type_DNA-bd"/>
</dbReference>
<gene>
    <name evidence="14" type="ORF">IQ260_30255</name>
</gene>
<dbReference type="InterPro" id="IPR036388">
    <property type="entry name" value="WH-like_DNA-bd_sf"/>
</dbReference>
<dbReference type="InterPro" id="IPR008207">
    <property type="entry name" value="Sig_transdc_His_kin_Hpt_dom"/>
</dbReference>
<feature type="DNA-binding region" description="OmpR/PhoB-type" evidence="8">
    <location>
        <begin position="1"/>
        <end position="62"/>
    </location>
</feature>
<dbReference type="SUPFAM" id="SSF52172">
    <property type="entry name" value="CheY-like"/>
    <property type="match status" value="2"/>
</dbReference>
<dbReference type="PROSITE" id="PS50894">
    <property type="entry name" value="HPT"/>
    <property type="match status" value="1"/>
</dbReference>
<keyword evidence="1 7" id="KW-0597">Phosphoprotein</keyword>
<dbReference type="GO" id="GO:0000976">
    <property type="term" value="F:transcription cis-regulatory region binding"/>
    <property type="evidence" value="ECO:0007669"/>
    <property type="project" value="TreeGrafter"/>
</dbReference>
<dbReference type="Proteomes" id="UP000615026">
    <property type="component" value="Unassembled WGS sequence"/>
</dbReference>
<evidence type="ECO:0000256" key="6">
    <source>
        <dbReference type="PROSITE-ProRule" id="PRU00110"/>
    </source>
</evidence>
<feature type="region of interest" description="Disordered" evidence="10">
    <location>
        <begin position="64"/>
        <end position="88"/>
    </location>
</feature>
<feature type="domain" description="Response regulatory" evidence="11">
    <location>
        <begin position="201"/>
        <end position="340"/>
    </location>
</feature>
<dbReference type="Gene3D" id="3.40.50.2300">
    <property type="match status" value="2"/>
</dbReference>
<feature type="modified residue" description="4-aspartylphosphate" evidence="7">
    <location>
        <position position="397"/>
    </location>
</feature>
<dbReference type="PANTHER" id="PTHR48111:SF1">
    <property type="entry name" value="TWO-COMPONENT RESPONSE REGULATOR ORR33"/>
    <property type="match status" value="1"/>
</dbReference>
<dbReference type="Gene3D" id="1.20.120.160">
    <property type="entry name" value="HPT domain"/>
    <property type="match status" value="1"/>
</dbReference>
<keyword evidence="4 8" id="KW-0238">DNA-binding</keyword>
<keyword evidence="3" id="KW-0805">Transcription regulation</keyword>
<feature type="domain" description="OmpR/PhoB-type" evidence="13">
    <location>
        <begin position="1"/>
        <end position="62"/>
    </location>
</feature>
<name>A0A929A0U3_LEPEC</name>
<dbReference type="CDD" id="cd00383">
    <property type="entry name" value="trans_reg_C"/>
    <property type="match status" value="1"/>
</dbReference>
<evidence type="ECO:0000313" key="15">
    <source>
        <dbReference type="Proteomes" id="UP000615026"/>
    </source>
</evidence>
<dbReference type="InterPro" id="IPR011006">
    <property type="entry name" value="CheY-like_superfamily"/>
</dbReference>
<proteinExistence type="predicted"/>
<protein>
    <submittedName>
        <fullName evidence="14">Response regulator</fullName>
    </submittedName>
</protein>
<dbReference type="Pfam" id="PF01627">
    <property type="entry name" value="Hpt"/>
    <property type="match status" value="1"/>
</dbReference>
<dbReference type="PANTHER" id="PTHR48111">
    <property type="entry name" value="REGULATOR OF RPOS"/>
    <property type="match status" value="1"/>
</dbReference>
<dbReference type="CDD" id="cd00156">
    <property type="entry name" value="REC"/>
    <property type="match status" value="1"/>
</dbReference>
<evidence type="ECO:0000256" key="8">
    <source>
        <dbReference type="PROSITE-ProRule" id="PRU01091"/>
    </source>
</evidence>
<dbReference type="GO" id="GO:0005829">
    <property type="term" value="C:cytosol"/>
    <property type="evidence" value="ECO:0007669"/>
    <property type="project" value="TreeGrafter"/>
</dbReference>
<evidence type="ECO:0000259" key="12">
    <source>
        <dbReference type="PROSITE" id="PS50894"/>
    </source>
</evidence>
<dbReference type="SUPFAM" id="SSF46894">
    <property type="entry name" value="C-terminal effector domain of the bipartite response regulators"/>
    <property type="match status" value="1"/>
</dbReference>
<dbReference type="PROSITE" id="PS50110">
    <property type="entry name" value="RESPONSE_REGULATORY"/>
    <property type="match status" value="2"/>
</dbReference>
<keyword evidence="2" id="KW-0902">Two-component regulatory system</keyword>
<evidence type="ECO:0000256" key="1">
    <source>
        <dbReference type="ARBA" id="ARBA00022553"/>
    </source>
</evidence>
<keyword evidence="5" id="KW-0804">Transcription</keyword>
<dbReference type="SUPFAM" id="SSF47226">
    <property type="entry name" value="Histidine-containing phosphotransfer domain, HPT domain"/>
    <property type="match status" value="1"/>
</dbReference>
<feature type="modified residue" description="Phosphohistidine" evidence="6">
    <location>
        <position position="134"/>
    </location>
</feature>
<evidence type="ECO:0000259" key="11">
    <source>
        <dbReference type="PROSITE" id="PS50110"/>
    </source>
</evidence>
<evidence type="ECO:0000259" key="13">
    <source>
        <dbReference type="PROSITE" id="PS51755"/>
    </source>
</evidence>
<sequence length="484" mass="53299">MRNPSQVFSRGRILDHLWNCSEAPGEDTVTSHIKGLRRKLTAAGAPSDVITTVYGVGYRLSSVVPPKPQSADSTSPSTKRVSQQKKTREALGTLWHSVKPQHLERLALIKRAHQALQQDQLTHDLRQAAAQAAHSLTGALGVFGLKSGSDLASAIEKILQGDVPVASEHQQLSELVNALAEQLHQALSRLEQAKSRQLPPLLVLIDENLPLLRQLEQALQSQELRVDIALNEATLHTLQRKLKAQSSLEHTNGHQHLEHRKPEETVPNVVLFNCSLVTMDNVTLMRLSKLINQIPSLLVLVSSAEGSVASRVRAAQLGSHSFLHNPDVSTLLESILEVRSHFQKSANTVLAVDDDPQVLEALRLLLEPEGLQLVTLNHTIDFWSTLQASSPDLLLLDIEMPEFNGIELCRAIRQAPAWNQLPIIFFTAHGDANIKTAALRAGANDLVEKSLADSDLLVRLCDQLRRSQLQQTIATLVDKHVLTN</sequence>
<evidence type="ECO:0000256" key="3">
    <source>
        <dbReference type="ARBA" id="ARBA00023015"/>
    </source>
</evidence>
<dbReference type="GO" id="GO:0000156">
    <property type="term" value="F:phosphorelay response regulator activity"/>
    <property type="evidence" value="ECO:0007669"/>
    <property type="project" value="TreeGrafter"/>
</dbReference>
<accession>A0A929A0U3</accession>
<keyword evidence="15" id="KW-1185">Reference proteome</keyword>
<dbReference type="SMART" id="SM00448">
    <property type="entry name" value="REC"/>
    <property type="match status" value="1"/>
</dbReference>
<feature type="coiled-coil region" evidence="9">
    <location>
        <begin position="169"/>
        <end position="232"/>
    </location>
</feature>
<dbReference type="Pfam" id="PF00486">
    <property type="entry name" value="Trans_reg_C"/>
    <property type="match status" value="1"/>
</dbReference>
<comment type="caution">
    <text evidence="7">Lacks conserved residue(s) required for the propagation of feature annotation.</text>
</comment>
<feature type="compositionally biased region" description="Polar residues" evidence="10">
    <location>
        <begin position="70"/>
        <end position="81"/>
    </location>
</feature>
<dbReference type="AlphaFoldDB" id="A0A929A0U3"/>
<evidence type="ECO:0000256" key="4">
    <source>
        <dbReference type="ARBA" id="ARBA00023125"/>
    </source>
</evidence>
<evidence type="ECO:0000256" key="9">
    <source>
        <dbReference type="SAM" id="Coils"/>
    </source>
</evidence>
<dbReference type="InterPro" id="IPR036641">
    <property type="entry name" value="HPT_dom_sf"/>
</dbReference>
<evidence type="ECO:0000256" key="7">
    <source>
        <dbReference type="PROSITE-ProRule" id="PRU00169"/>
    </source>
</evidence>
<evidence type="ECO:0000256" key="5">
    <source>
        <dbReference type="ARBA" id="ARBA00023163"/>
    </source>
</evidence>
<keyword evidence="9" id="KW-0175">Coiled coil</keyword>
<feature type="domain" description="HPt" evidence="12">
    <location>
        <begin position="94"/>
        <end position="193"/>
    </location>
</feature>